<dbReference type="InterPro" id="IPR029063">
    <property type="entry name" value="SAM-dependent_MTases_sf"/>
</dbReference>
<keyword evidence="2" id="KW-1185">Reference proteome</keyword>
<comment type="caution">
    <text evidence="1">The sequence shown here is derived from an EMBL/GenBank/DDBJ whole genome shotgun (WGS) entry which is preliminary data.</text>
</comment>
<organism evidence="1 2">
    <name type="scientific">Ambispora leptoticha</name>
    <dbReference type="NCBI Taxonomy" id="144679"/>
    <lineage>
        <taxon>Eukaryota</taxon>
        <taxon>Fungi</taxon>
        <taxon>Fungi incertae sedis</taxon>
        <taxon>Mucoromycota</taxon>
        <taxon>Glomeromycotina</taxon>
        <taxon>Glomeromycetes</taxon>
        <taxon>Archaeosporales</taxon>
        <taxon>Ambisporaceae</taxon>
        <taxon>Ambispora</taxon>
    </lineage>
</organism>
<proteinExistence type="predicted"/>
<dbReference type="EMBL" id="CAJVPS010001521">
    <property type="protein sequence ID" value="CAG8541231.1"/>
    <property type="molecule type" value="Genomic_DNA"/>
</dbReference>
<dbReference type="SUPFAM" id="SSF53335">
    <property type="entry name" value="S-adenosyl-L-methionine-dependent methyltransferases"/>
    <property type="match status" value="1"/>
</dbReference>
<accession>A0A9N9ASP4</accession>
<evidence type="ECO:0000313" key="1">
    <source>
        <dbReference type="EMBL" id="CAG8541231.1"/>
    </source>
</evidence>
<dbReference type="AlphaFoldDB" id="A0A9N9ASP4"/>
<reference evidence="1" key="1">
    <citation type="submission" date="2021-06" db="EMBL/GenBank/DDBJ databases">
        <authorList>
            <person name="Kallberg Y."/>
            <person name="Tangrot J."/>
            <person name="Rosling A."/>
        </authorList>
    </citation>
    <scope>NUCLEOTIDE SEQUENCE</scope>
    <source>
        <strain evidence="1">FL130A</strain>
    </source>
</reference>
<dbReference type="Gene3D" id="3.40.50.150">
    <property type="entry name" value="Vaccinia Virus protein VP39"/>
    <property type="match status" value="1"/>
</dbReference>
<dbReference type="OrthoDB" id="2013972at2759"/>
<evidence type="ECO:0000313" key="2">
    <source>
        <dbReference type="Proteomes" id="UP000789508"/>
    </source>
</evidence>
<dbReference type="Proteomes" id="UP000789508">
    <property type="component" value="Unassembled WGS sequence"/>
</dbReference>
<protein>
    <submittedName>
        <fullName evidence="1">7145_t:CDS:1</fullName>
    </submittedName>
</protein>
<name>A0A9N9ASP4_9GLOM</name>
<sequence length="181" mass="20523">MIYLQTIRNFPKKIFSKKSKNGPERVSKIDDLSFLAKQSWGNNFSAPISPRLESGANVLDVGCGTGMWVCEMASEYKKSNFTGIDEEGYYPTATMPSNASFSYASSLKQIEKTFDYVHYCIIKEDPHDWTVIVKEFRRVTEIDGWVELLVSGTGHRVKEILSKAHFANLQIDHQPIFGTTK</sequence>
<dbReference type="Pfam" id="PF13489">
    <property type="entry name" value="Methyltransf_23"/>
    <property type="match status" value="1"/>
</dbReference>
<feature type="non-terminal residue" evidence="1">
    <location>
        <position position="1"/>
    </location>
</feature>
<gene>
    <name evidence="1" type="ORF">ALEPTO_LOCUS5420</name>
</gene>